<dbReference type="SUPFAM" id="SSF159894">
    <property type="entry name" value="YgaC/TfoX-N like"/>
    <property type="match status" value="1"/>
</dbReference>
<keyword evidence="3" id="KW-1185">Reference proteome</keyword>
<dbReference type="Gene3D" id="3.30.1460.30">
    <property type="entry name" value="YgaC/TfoX-N like chaperone"/>
    <property type="match status" value="1"/>
</dbReference>
<gene>
    <name evidence="2" type="ORF">FB465_0455</name>
</gene>
<accession>A0A561EIW1</accession>
<dbReference type="Pfam" id="PF04993">
    <property type="entry name" value="TfoX_N"/>
    <property type="match status" value="1"/>
</dbReference>
<dbReference type="EMBL" id="VIVR01000001">
    <property type="protein sequence ID" value="TWE15555.1"/>
    <property type="molecule type" value="Genomic_DNA"/>
</dbReference>
<dbReference type="InterPro" id="IPR007076">
    <property type="entry name" value="TfoX_N"/>
</dbReference>
<dbReference type="AlphaFoldDB" id="A0A561EIW1"/>
<dbReference type="OrthoDB" id="214902at2"/>
<dbReference type="Proteomes" id="UP000318416">
    <property type="component" value="Unassembled WGS sequence"/>
</dbReference>
<protein>
    <submittedName>
        <fullName evidence="2">TfoX-like protein</fullName>
    </submittedName>
</protein>
<name>A0A561EIW1_9ACTN</name>
<reference evidence="2 3" key="1">
    <citation type="submission" date="2019-06" db="EMBL/GenBank/DDBJ databases">
        <title>Sequencing the genomes of 1000 actinobacteria strains.</title>
        <authorList>
            <person name="Klenk H.-P."/>
        </authorList>
    </citation>
    <scope>NUCLEOTIDE SEQUENCE [LARGE SCALE GENOMIC DNA]</scope>
    <source>
        <strain evidence="2 3">DSM 41649</strain>
    </source>
</reference>
<feature type="domain" description="TfoX N-terminal" evidence="1">
    <location>
        <begin position="14"/>
        <end position="99"/>
    </location>
</feature>
<organism evidence="2 3">
    <name type="scientific">Kitasatospora atroaurantiaca</name>
    <dbReference type="NCBI Taxonomy" id="285545"/>
    <lineage>
        <taxon>Bacteria</taxon>
        <taxon>Bacillati</taxon>
        <taxon>Actinomycetota</taxon>
        <taxon>Actinomycetes</taxon>
        <taxon>Kitasatosporales</taxon>
        <taxon>Streptomycetaceae</taxon>
        <taxon>Kitasatospora</taxon>
    </lineage>
</organism>
<evidence type="ECO:0000259" key="1">
    <source>
        <dbReference type="Pfam" id="PF04993"/>
    </source>
</evidence>
<evidence type="ECO:0000313" key="2">
    <source>
        <dbReference type="EMBL" id="TWE15555.1"/>
    </source>
</evidence>
<sequence length="109" mass="11852">MAIDEGLAQRIRERLGDVPGITEKRMFGGLAFLLNGNMAVGVHGDELIVRLRPDDTDSALARPGVRIFDLTGRPMRGWILVEPSALAEDAALADWIDQGRTFAATLPPK</sequence>
<comment type="caution">
    <text evidence="2">The sequence shown here is derived from an EMBL/GenBank/DDBJ whole genome shotgun (WGS) entry which is preliminary data.</text>
</comment>
<proteinExistence type="predicted"/>
<evidence type="ECO:0000313" key="3">
    <source>
        <dbReference type="Proteomes" id="UP000318416"/>
    </source>
</evidence>
<dbReference type="RefSeq" id="WP_145787106.1">
    <property type="nucleotide sequence ID" value="NZ_BAAABR010000028.1"/>
</dbReference>